<dbReference type="EMBL" id="JARYZI010000005">
    <property type="protein sequence ID" value="MDH8678377.1"/>
    <property type="molecule type" value="Genomic_DNA"/>
</dbReference>
<keyword evidence="4" id="KW-1185">Reference proteome</keyword>
<evidence type="ECO:0000259" key="2">
    <source>
        <dbReference type="SMART" id="SM00278"/>
    </source>
</evidence>
<evidence type="ECO:0000313" key="4">
    <source>
        <dbReference type="Proteomes" id="UP001158045"/>
    </source>
</evidence>
<reference evidence="3 4" key="1">
    <citation type="submission" date="2023-04" db="EMBL/GenBank/DDBJ databases">
        <title>Fusibacter bizertensis strain WBS, isolated from littoral bottom sediments of the Arctic seas - biochemical and genomic analysis.</title>
        <authorList>
            <person name="Brioukhanov A.L."/>
        </authorList>
    </citation>
    <scope>NUCLEOTIDE SEQUENCE [LARGE SCALE GENOMIC DNA]</scope>
    <source>
        <strain evidence="3 4">WBS</strain>
    </source>
</reference>
<dbReference type="PANTHER" id="PTHR21180">
    <property type="entry name" value="ENDONUCLEASE/EXONUCLEASE/PHOSPHATASE FAMILY DOMAIN-CONTAINING PROTEIN 1"/>
    <property type="match status" value="1"/>
</dbReference>
<keyword evidence="1" id="KW-0812">Transmembrane</keyword>
<dbReference type="RefSeq" id="WP_281094220.1">
    <property type="nucleotide sequence ID" value="NZ_JARYZI010000005.1"/>
</dbReference>
<feature type="domain" description="Helix-hairpin-helix DNA-binding motif class 1" evidence="2">
    <location>
        <begin position="138"/>
        <end position="157"/>
    </location>
</feature>
<dbReference type="SUPFAM" id="SSF47781">
    <property type="entry name" value="RuvA domain 2-like"/>
    <property type="match status" value="1"/>
</dbReference>
<dbReference type="SMART" id="SM00278">
    <property type="entry name" value="HhH1"/>
    <property type="match status" value="2"/>
</dbReference>
<accession>A0ABT6ND82</accession>
<protein>
    <submittedName>
        <fullName evidence="3">Helix-hairpin-helix domain-containing protein</fullName>
    </submittedName>
</protein>
<comment type="caution">
    <text evidence="3">The sequence shown here is derived from an EMBL/GenBank/DDBJ whole genome shotgun (WGS) entry which is preliminary data.</text>
</comment>
<dbReference type="Gene3D" id="1.10.150.280">
    <property type="entry name" value="AF1531-like domain"/>
    <property type="match status" value="1"/>
</dbReference>
<gene>
    <name evidence="3" type="ORF">QE109_09480</name>
</gene>
<dbReference type="Pfam" id="PF12836">
    <property type="entry name" value="HHH_3"/>
    <property type="match status" value="1"/>
</dbReference>
<evidence type="ECO:0000256" key="1">
    <source>
        <dbReference type="SAM" id="Phobius"/>
    </source>
</evidence>
<feature type="domain" description="Helix-hairpin-helix DNA-binding motif class 1" evidence="2">
    <location>
        <begin position="108"/>
        <end position="127"/>
    </location>
</feature>
<dbReference type="InterPro" id="IPR051675">
    <property type="entry name" value="Endo/Exo/Phosphatase_dom_1"/>
</dbReference>
<feature type="transmembrane region" description="Helical" evidence="1">
    <location>
        <begin position="12"/>
        <end position="35"/>
    </location>
</feature>
<organism evidence="3 4">
    <name type="scientific">Fusibacter bizertensis</name>
    <dbReference type="NCBI Taxonomy" id="1488331"/>
    <lineage>
        <taxon>Bacteria</taxon>
        <taxon>Bacillati</taxon>
        <taxon>Bacillota</taxon>
        <taxon>Clostridia</taxon>
        <taxon>Eubacteriales</taxon>
        <taxon>Eubacteriales Family XII. Incertae Sedis</taxon>
        <taxon>Fusibacter</taxon>
    </lineage>
</organism>
<dbReference type="InterPro" id="IPR010994">
    <property type="entry name" value="RuvA_2-like"/>
</dbReference>
<keyword evidence="1" id="KW-0472">Membrane</keyword>
<dbReference type="PANTHER" id="PTHR21180:SF32">
    <property type="entry name" value="ENDONUCLEASE_EXONUCLEASE_PHOSPHATASE FAMILY DOMAIN-CONTAINING PROTEIN 1"/>
    <property type="match status" value="1"/>
</dbReference>
<name>A0ABT6ND82_9FIRM</name>
<dbReference type="Proteomes" id="UP001158045">
    <property type="component" value="Unassembled WGS sequence"/>
</dbReference>
<evidence type="ECO:0000313" key="3">
    <source>
        <dbReference type="EMBL" id="MDH8678377.1"/>
    </source>
</evidence>
<dbReference type="InterPro" id="IPR003583">
    <property type="entry name" value="Hlx-hairpin-Hlx_DNA-bd_motif"/>
</dbReference>
<keyword evidence="1" id="KW-1133">Transmembrane helix</keyword>
<proteinExistence type="predicted"/>
<sequence>MKHYLNRDYIKANFSIIVLLTTFLVVLILRSIFFLGEANLYLSEEVTDETAYNYVKSDENRLYTTNVETTEVFVQEIKERLEAPVDYIYSVSENKYYDIDAFNKLSQEELMTLSGIGEVTAKAIISFRESEGPFKTFDELTKVKGIGEKKIAKLVIKRTK</sequence>